<evidence type="ECO:0000256" key="3">
    <source>
        <dbReference type="ARBA" id="ARBA00020058"/>
    </source>
</evidence>
<feature type="domain" description="SUI1" evidence="6">
    <location>
        <begin position="104"/>
        <end position="175"/>
    </location>
</feature>
<dbReference type="InterPro" id="IPR001950">
    <property type="entry name" value="SUI1"/>
</dbReference>
<comment type="similarity">
    <text evidence="1 4">Belongs to the DENR family.</text>
</comment>
<gene>
    <name evidence="7" type="ORF">PNOK_0543700</name>
</gene>
<evidence type="ECO:0000313" key="7">
    <source>
        <dbReference type="EMBL" id="PAV18595.1"/>
    </source>
</evidence>
<organism evidence="7 8">
    <name type="scientific">Pyrrhoderma noxium</name>
    <dbReference type="NCBI Taxonomy" id="2282107"/>
    <lineage>
        <taxon>Eukaryota</taxon>
        <taxon>Fungi</taxon>
        <taxon>Dikarya</taxon>
        <taxon>Basidiomycota</taxon>
        <taxon>Agaricomycotina</taxon>
        <taxon>Agaricomycetes</taxon>
        <taxon>Hymenochaetales</taxon>
        <taxon>Hymenochaetaceae</taxon>
        <taxon>Pyrrhoderma</taxon>
    </lineage>
</organism>
<dbReference type="GO" id="GO:0002188">
    <property type="term" value="P:translation reinitiation"/>
    <property type="evidence" value="ECO:0007669"/>
    <property type="project" value="TreeGrafter"/>
</dbReference>
<comment type="subunit">
    <text evidence="2 4">Interacts with the 40S ribosomal subunit.</text>
</comment>
<dbReference type="FunCoup" id="A0A286UGJ5">
    <property type="interactions" value="625"/>
</dbReference>
<dbReference type="GO" id="GO:0001731">
    <property type="term" value="P:formation of translation preinitiation complex"/>
    <property type="evidence" value="ECO:0007669"/>
    <property type="project" value="TreeGrafter"/>
</dbReference>
<dbReference type="InterPro" id="IPR036877">
    <property type="entry name" value="SUI1_dom_sf"/>
</dbReference>
<evidence type="ECO:0000259" key="6">
    <source>
        <dbReference type="PROSITE" id="PS50296"/>
    </source>
</evidence>
<dbReference type="EMBL" id="NBII01000005">
    <property type="protein sequence ID" value="PAV18595.1"/>
    <property type="molecule type" value="Genomic_DNA"/>
</dbReference>
<dbReference type="Pfam" id="PF21023">
    <property type="entry name" value="DENR_N"/>
    <property type="match status" value="1"/>
</dbReference>
<keyword evidence="4" id="KW-0689">Ribosomal protein</keyword>
<dbReference type="Proteomes" id="UP000217199">
    <property type="component" value="Unassembled WGS sequence"/>
</dbReference>
<dbReference type="GO" id="GO:1990904">
    <property type="term" value="C:ribonucleoprotein complex"/>
    <property type="evidence" value="ECO:0007669"/>
    <property type="project" value="UniProtKB-KW"/>
</dbReference>
<evidence type="ECO:0000256" key="2">
    <source>
        <dbReference type="ARBA" id="ARBA00011742"/>
    </source>
</evidence>
<dbReference type="PANTHER" id="PTHR12789">
    <property type="entry name" value="DENSITY-REGULATED PROTEIN HOMOLOG"/>
    <property type="match status" value="1"/>
</dbReference>
<dbReference type="Gene3D" id="3.30.780.10">
    <property type="entry name" value="SUI1-like domain"/>
    <property type="match status" value="1"/>
</dbReference>
<keyword evidence="5" id="KW-0175">Coiled coil</keyword>
<dbReference type="SUPFAM" id="SSF55159">
    <property type="entry name" value="eIF1-like"/>
    <property type="match status" value="1"/>
</dbReference>
<accession>A0A286UGJ5</accession>
<dbReference type="GO" id="GO:0005737">
    <property type="term" value="C:cytoplasm"/>
    <property type="evidence" value="ECO:0007669"/>
    <property type="project" value="UniProtKB-SubCell"/>
</dbReference>
<dbReference type="InterPro" id="IPR046447">
    <property type="entry name" value="DENR_C"/>
</dbReference>
<comment type="domain">
    <text evidence="4">The SUI1 domain may be involved in RNA binding.</text>
</comment>
<evidence type="ECO:0000256" key="5">
    <source>
        <dbReference type="SAM" id="Coils"/>
    </source>
</evidence>
<name>A0A286UGJ5_9AGAM</name>
<feature type="coiled-coil region" evidence="5">
    <location>
        <begin position="71"/>
        <end position="103"/>
    </location>
</feature>
<dbReference type="AlphaFoldDB" id="A0A286UGJ5"/>
<dbReference type="STRING" id="2282107.A0A286UGJ5"/>
<keyword evidence="4" id="KW-0963">Cytoplasm</keyword>
<evidence type="ECO:0000256" key="4">
    <source>
        <dbReference type="RuleBase" id="RU361273"/>
    </source>
</evidence>
<dbReference type="OrthoDB" id="277199at2759"/>
<dbReference type="InterPro" id="IPR005873">
    <property type="entry name" value="DENR_eukaryotes"/>
</dbReference>
<comment type="caution">
    <text evidence="7">The sequence shown here is derived from an EMBL/GenBank/DDBJ whole genome shotgun (WGS) entry which is preliminary data.</text>
</comment>
<dbReference type="InParanoid" id="A0A286UGJ5"/>
<protein>
    <recommendedName>
        <fullName evidence="3 4">Translation machinery-associated protein 22</fullName>
    </recommendedName>
</protein>
<dbReference type="NCBIfam" id="TIGR01159">
    <property type="entry name" value="DRP1"/>
    <property type="match status" value="1"/>
</dbReference>
<dbReference type="Pfam" id="PF01253">
    <property type="entry name" value="SUI1"/>
    <property type="match status" value="1"/>
</dbReference>
<dbReference type="GO" id="GO:0003743">
    <property type="term" value="F:translation initiation factor activity"/>
    <property type="evidence" value="ECO:0007669"/>
    <property type="project" value="InterPro"/>
</dbReference>
<keyword evidence="4" id="KW-0687">Ribonucleoprotein</keyword>
<reference evidence="7 8" key="1">
    <citation type="journal article" date="2017" name="Mol. Ecol.">
        <title>Comparative and population genomic landscape of Phellinus noxius: A hypervariable fungus causing root rot in trees.</title>
        <authorList>
            <person name="Chung C.L."/>
            <person name="Lee T.J."/>
            <person name="Akiba M."/>
            <person name="Lee H.H."/>
            <person name="Kuo T.H."/>
            <person name="Liu D."/>
            <person name="Ke H.M."/>
            <person name="Yokoi T."/>
            <person name="Roa M.B."/>
            <person name="Lu M.J."/>
            <person name="Chang Y.Y."/>
            <person name="Ann P.J."/>
            <person name="Tsai J.N."/>
            <person name="Chen C.Y."/>
            <person name="Tzean S.S."/>
            <person name="Ota Y."/>
            <person name="Hattori T."/>
            <person name="Sahashi N."/>
            <person name="Liou R.F."/>
            <person name="Kikuchi T."/>
            <person name="Tsai I.J."/>
        </authorList>
    </citation>
    <scope>NUCLEOTIDE SEQUENCE [LARGE SCALE GENOMIC DNA]</scope>
    <source>
        <strain evidence="7 8">FFPRI411160</strain>
    </source>
</reference>
<dbReference type="InterPro" id="IPR048517">
    <property type="entry name" value="DENR_N"/>
</dbReference>
<comment type="subcellular location">
    <subcellularLocation>
        <location evidence="4">Cytoplasm</location>
    </subcellularLocation>
</comment>
<sequence length="194" mass="22238">MSTSEVAGEQIETIKPVQVLYCAVCSYPPEYCEFGQHLTKCKEWLQKAHPNLFNKYYSEEALQAKIGTLSLEAQQKLEQDMEKAEKKAEKKESEAKKKQQESQVFIKRIERNKRKYVTSIYGLEVFDIDLKKAAKFFGKRFATGSSVTKNPQGKDEIVIQGDVSDDIMDLISDKVDFLSVIPEDNVELVEEKKK</sequence>
<dbReference type="GO" id="GO:0003729">
    <property type="term" value="F:mRNA binding"/>
    <property type="evidence" value="ECO:0007669"/>
    <property type="project" value="TreeGrafter"/>
</dbReference>
<keyword evidence="8" id="KW-1185">Reference proteome</keyword>
<dbReference type="PROSITE" id="PS50296">
    <property type="entry name" value="SUI1"/>
    <property type="match status" value="1"/>
</dbReference>
<proteinExistence type="inferred from homology"/>
<evidence type="ECO:0000256" key="1">
    <source>
        <dbReference type="ARBA" id="ARBA00007514"/>
    </source>
</evidence>
<dbReference type="GO" id="GO:0005840">
    <property type="term" value="C:ribosome"/>
    <property type="evidence" value="ECO:0007669"/>
    <property type="project" value="UniProtKB-KW"/>
</dbReference>
<evidence type="ECO:0000313" key="8">
    <source>
        <dbReference type="Proteomes" id="UP000217199"/>
    </source>
</evidence>
<dbReference type="PANTHER" id="PTHR12789:SF0">
    <property type="entry name" value="DENSITY-REGULATED PROTEIN"/>
    <property type="match status" value="1"/>
</dbReference>
<dbReference type="InterPro" id="IPR050318">
    <property type="entry name" value="DENR/SUI1_TIF"/>
</dbReference>
<dbReference type="CDD" id="cd11607">
    <property type="entry name" value="DENR_C"/>
    <property type="match status" value="1"/>
</dbReference>